<proteinExistence type="predicted"/>
<comment type="caution">
    <text evidence="2">The sequence shown here is derived from an EMBL/GenBank/DDBJ whole genome shotgun (WGS) entry which is preliminary data.</text>
</comment>
<dbReference type="AlphaFoldDB" id="A0ABD3QY23"/>
<sequence>MEQGVGAFVQFLIGNKARVRVVGEDARNWRLSNGRIAKKATEGVSWIWASSPDDSETLVGLLSRLNVNQSERPFYAFGNWGYYTNDHEGQLMPGFTPDPPGAEICGTYKIVFVSALRFDNNQNKAKIFLRRQPDSRSSRLTIKEEQRMFQVGRDDRSTTGRTRRTNIRSETLYSGKVELEKEGVEIDQYFGPGYNFYGFSNDSEARQSYSPMATNSALIVTKLNDNKGRIYKVGSRKAFKLVTNEYGVVRNESILYTSQEEETQAAQRVCRCKHFSFLCTSLGLPCSAAELITSFVHQHEPYIFAEPGDLWLDIRLTTPNRTYVLARPCSSEDVESDSDSSSDGFGYVESESDQGSDDDGSSDSDSDSNQGVGRQEFDFDWLEYYRSTLHDWNPNNY</sequence>
<reference evidence="2 3" key="1">
    <citation type="submission" date="2024-10" db="EMBL/GenBank/DDBJ databases">
        <title>Updated reference genomes for cyclostephanoid diatoms.</title>
        <authorList>
            <person name="Roberts W.R."/>
            <person name="Alverson A.J."/>
        </authorList>
    </citation>
    <scope>NUCLEOTIDE SEQUENCE [LARGE SCALE GENOMIC DNA]</scope>
    <source>
        <strain evidence="2 3">AJA010-31</strain>
    </source>
</reference>
<keyword evidence="3" id="KW-1185">Reference proteome</keyword>
<evidence type="ECO:0000313" key="2">
    <source>
        <dbReference type="EMBL" id="KAL3805182.1"/>
    </source>
</evidence>
<name>A0ABD3QY23_9STRA</name>
<evidence type="ECO:0000313" key="3">
    <source>
        <dbReference type="Proteomes" id="UP001530400"/>
    </source>
</evidence>
<protein>
    <submittedName>
        <fullName evidence="2">Uncharacterized protein</fullName>
    </submittedName>
</protein>
<organism evidence="2 3">
    <name type="scientific">Cyclotella atomus</name>
    <dbReference type="NCBI Taxonomy" id="382360"/>
    <lineage>
        <taxon>Eukaryota</taxon>
        <taxon>Sar</taxon>
        <taxon>Stramenopiles</taxon>
        <taxon>Ochrophyta</taxon>
        <taxon>Bacillariophyta</taxon>
        <taxon>Coscinodiscophyceae</taxon>
        <taxon>Thalassiosirophycidae</taxon>
        <taxon>Stephanodiscales</taxon>
        <taxon>Stephanodiscaceae</taxon>
        <taxon>Cyclotella</taxon>
    </lineage>
</organism>
<feature type="region of interest" description="Disordered" evidence="1">
    <location>
        <begin position="328"/>
        <end position="373"/>
    </location>
</feature>
<accession>A0ABD3QY23</accession>
<dbReference type="EMBL" id="JALLPJ020000013">
    <property type="protein sequence ID" value="KAL3805182.1"/>
    <property type="molecule type" value="Genomic_DNA"/>
</dbReference>
<gene>
    <name evidence="2" type="ORF">ACHAWO_006967</name>
</gene>
<evidence type="ECO:0000256" key="1">
    <source>
        <dbReference type="SAM" id="MobiDB-lite"/>
    </source>
</evidence>
<dbReference type="Proteomes" id="UP001530400">
    <property type="component" value="Unassembled WGS sequence"/>
</dbReference>
<feature type="compositionally biased region" description="Acidic residues" evidence="1">
    <location>
        <begin position="350"/>
        <end position="366"/>
    </location>
</feature>